<evidence type="ECO:0000313" key="9">
    <source>
        <dbReference type="EMBL" id="TID31319.1"/>
    </source>
</evidence>
<feature type="compositionally biased region" description="Low complexity" evidence="7">
    <location>
        <begin position="119"/>
        <end position="137"/>
    </location>
</feature>
<dbReference type="SMART" id="SM00066">
    <property type="entry name" value="GAL4"/>
    <property type="match status" value="1"/>
</dbReference>
<dbReference type="GO" id="GO:0000981">
    <property type="term" value="F:DNA-binding transcription factor activity, RNA polymerase II-specific"/>
    <property type="evidence" value="ECO:0007669"/>
    <property type="project" value="InterPro"/>
</dbReference>
<dbReference type="InterPro" id="IPR050987">
    <property type="entry name" value="AtrR-like"/>
</dbReference>
<evidence type="ECO:0000256" key="1">
    <source>
        <dbReference type="ARBA" id="ARBA00004123"/>
    </source>
</evidence>
<dbReference type="STRING" id="52247.A0A4T0X794"/>
<dbReference type="OrthoDB" id="2123952at2759"/>
<evidence type="ECO:0000256" key="7">
    <source>
        <dbReference type="SAM" id="MobiDB-lite"/>
    </source>
</evidence>
<feature type="compositionally biased region" description="Polar residues" evidence="7">
    <location>
        <begin position="249"/>
        <end position="259"/>
    </location>
</feature>
<organism evidence="9 10">
    <name type="scientific">Pichia inconspicua</name>
    <dbReference type="NCBI Taxonomy" id="52247"/>
    <lineage>
        <taxon>Eukaryota</taxon>
        <taxon>Fungi</taxon>
        <taxon>Dikarya</taxon>
        <taxon>Ascomycota</taxon>
        <taxon>Saccharomycotina</taxon>
        <taxon>Pichiomycetes</taxon>
        <taxon>Pichiales</taxon>
        <taxon>Pichiaceae</taxon>
        <taxon>Pichia</taxon>
    </lineage>
</organism>
<dbReference type="InterPro" id="IPR007219">
    <property type="entry name" value="XnlR_reg_dom"/>
</dbReference>
<dbReference type="InterPro" id="IPR001138">
    <property type="entry name" value="Zn2Cys6_DnaBD"/>
</dbReference>
<dbReference type="PANTHER" id="PTHR46910:SF37">
    <property type="entry name" value="ZN(II)2CYS6 TRANSCRIPTION FACTOR (EUROFUNG)"/>
    <property type="match status" value="1"/>
</dbReference>
<dbReference type="EMBL" id="SELW01000014">
    <property type="protein sequence ID" value="TID31319.1"/>
    <property type="molecule type" value="Genomic_DNA"/>
</dbReference>
<dbReference type="Gene3D" id="4.10.240.10">
    <property type="entry name" value="Zn(2)-C6 fungal-type DNA-binding domain"/>
    <property type="match status" value="1"/>
</dbReference>
<keyword evidence="5" id="KW-0804">Transcription</keyword>
<comment type="caution">
    <text evidence="9">The sequence shown here is derived from an EMBL/GenBank/DDBJ whole genome shotgun (WGS) entry which is preliminary data.</text>
</comment>
<evidence type="ECO:0000256" key="3">
    <source>
        <dbReference type="ARBA" id="ARBA00023015"/>
    </source>
</evidence>
<dbReference type="InterPro" id="IPR036864">
    <property type="entry name" value="Zn2-C6_fun-type_DNA-bd_sf"/>
</dbReference>
<keyword evidence="2" id="KW-0479">Metal-binding</keyword>
<dbReference type="PROSITE" id="PS50048">
    <property type="entry name" value="ZN2_CY6_FUNGAL_2"/>
    <property type="match status" value="1"/>
</dbReference>
<keyword evidence="3" id="KW-0805">Transcription regulation</keyword>
<dbReference type="GO" id="GO:0006351">
    <property type="term" value="P:DNA-templated transcription"/>
    <property type="evidence" value="ECO:0007669"/>
    <property type="project" value="InterPro"/>
</dbReference>
<gene>
    <name evidence="9" type="ORF">CANINC_000085</name>
</gene>
<accession>A0A4T0X794</accession>
<feature type="region of interest" description="Disordered" evidence="7">
    <location>
        <begin position="109"/>
        <end position="166"/>
    </location>
</feature>
<name>A0A4T0X794_9ASCO</name>
<dbReference type="Pfam" id="PF04082">
    <property type="entry name" value="Fungal_trans"/>
    <property type="match status" value="1"/>
</dbReference>
<dbReference type="SUPFAM" id="SSF57701">
    <property type="entry name" value="Zn2/Cys6 DNA-binding domain"/>
    <property type="match status" value="1"/>
</dbReference>
<dbReference type="SMART" id="SM00906">
    <property type="entry name" value="Fungal_trans"/>
    <property type="match status" value="1"/>
</dbReference>
<dbReference type="PANTHER" id="PTHR46910">
    <property type="entry name" value="TRANSCRIPTION FACTOR PDR1"/>
    <property type="match status" value="1"/>
</dbReference>
<reference evidence="9 10" key="1">
    <citation type="journal article" date="2019" name="Front. Genet.">
        <title>Whole-Genome Sequencing of the Opportunistic Yeast Pathogen Candida inconspicua Uncovers Its Hybrid Origin.</title>
        <authorList>
            <person name="Mixao V."/>
            <person name="Hansen A.P."/>
            <person name="Saus E."/>
            <person name="Boekhout T."/>
            <person name="Lass-Florl C."/>
            <person name="Gabaldon T."/>
        </authorList>
    </citation>
    <scope>NUCLEOTIDE SEQUENCE [LARGE SCALE GENOMIC DNA]</scope>
    <source>
        <strain evidence="9 10">CBS 180</strain>
    </source>
</reference>
<feature type="compositionally biased region" description="Low complexity" evidence="7">
    <location>
        <begin position="233"/>
        <end position="245"/>
    </location>
</feature>
<feature type="compositionally biased region" description="Polar residues" evidence="7">
    <location>
        <begin position="109"/>
        <end position="118"/>
    </location>
</feature>
<evidence type="ECO:0000256" key="5">
    <source>
        <dbReference type="ARBA" id="ARBA00023163"/>
    </source>
</evidence>
<evidence type="ECO:0000256" key="4">
    <source>
        <dbReference type="ARBA" id="ARBA00023125"/>
    </source>
</evidence>
<dbReference type="Pfam" id="PF00172">
    <property type="entry name" value="Zn_clus"/>
    <property type="match status" value="1"/>
</dbReference>
<dbReference type="CDD" id="cd12148">
    <property type="entry name" value="fungal_TF_MHR"/>
    <property type="match status" value="1"/>
</dbReference>
<evidence type="ECO:0000259" key="8">
    <source>
        <dbReference type="PROSITE" id="PS50048"/>
    </source>
</evidence>
<sequence length="1132" mass="128760">MSNTNAFTSQNYVSFQPQSSNLNTDASQQNFNTAVPPTFENSIRDNSMININSNAINVPTTTTLSTITNSNSDIPISNDARPKRATGNNKFIISEQINDTDQFAVLETSSSHSLTPNEDTSSSTQSSNDDRNNFSNSQYHVQPSNGGNKLSQQHQTGKSGKSGKVGKACDQCRFRKVKCNGENPCTRCVKSSASCTYNYVFKMRNSVKRKPVINDTEKPKRKRGRPPKIHLTSPPLSNLNLPSSKNDTHSTNDTNLERNTISQSYTKTDFTHIDAPSVINKQTPLLHNSKNSLSMFSNIPNIPPTPINPPHNLFASKADQMRQSYLSINHNQPSPPKFQSRYSSSQPEIFNYQPNYIPATPSFQDDNIKQYGKPFSTTSKPGETNLENRLQKLETMLSVLIDKVSSPSVNNIFTLKNKSSTSTLTPQSFPLNGTETLSTNLLLLDDGNDDDGTPDETYEITNTDQFNGLFTHTAIFFLSRLGLISLESKMPDPNLLLPLRKILGIVSPCEERAMSIWKNPISETKLTPFPSREMICYLIEKIISFNLIVQLIDMPHLKKLFRLYCDHRDGLIREPKFSYSEYFLMNAFLLMAIEVVSEMVRTNTISDEGFPGLSYFESIKGNILDNAIFYYVRVSVISGGLTAISASLLLSFYADWVSLSRAAYLISSTAIRQAQELGLHLEDSYRGLESNERNLKLNLWWTCYLIDKELCIRWGHTAVISDADVSAPPLPGFEAFWSPNNFESYPENLNGKETERKSVRSKRGVEIRATLTPLLENISKAAIVEQFVSVDYALLCSKIYHAFLRANAMKNITKKSINSVLVDTLHELDCWRKNIPLQIQPRDGDDDHEILEFINSMKKQNSKIAFYKMYMATEFHVRYHHLKLMIHRAYIKNWVLKFSEPFKISLCKEQMASARSILRLSFVVDNNFGNFINYFAFYPFHAFVLICAYYVHSKKKLPEMETDFKLLIDCLKVRLQEEIESDVCEKRRHINYVLKALFYATYHTCVARFGEFDLPGVEVLQDITEIQNGVKSIDEIVLIKTEPKRHAKVRPFCKMPYYENQDSTSSKLNQELSETLRNSNPARTPNVEFLLSPSNQPAVTPSYLEEMEFSKDNFFHNMLNIPNYFMDPLADD</sequence>
<proteinExistence type="predicted"/>
<dbReference type="CDD" id="cd00067">
    <property type="entry name" value="GAL4"/>
    <property type="match status" value="1"/>
</dbReference>
<feature type="domain" description="Zn(2)-C6 fungal-type" evidence="8">
    <location>
        <begin position="168"/>
        <end position="197"/>
    </location>
</feature>
<dbReference type="AlphaFoldDB" id="A0A4T0X794"/>
<feature type="compositionally biased region" description="Basic residues" evidence="7">
    <location>
        <begin position="219"/>
        <end position="228"/>
    </location>
</feature>
<dbReference type="Proteomes" id="UP000307173">
    <property type="component" value="Unassembled WGS sequence"/>
</dbReference>
<keyword evidence="10" id="KW-1185">Reference proteome</keyword>
<dbReference type="GO" id="GO:0008270">
    <property type="term" value="F:zinc ion binding"/>
    <property type="evidence" value="ECO:0007669"/>
    <property type="project" value="InterPro"/>
</dbReference>
<evidence type="ECO:0000256" key="2">
    <source>
        <dbReference type="ARBA" id="ARBA00022723"/>
    </source>
</evidence>
<protein>
    <recommendedName>
        <fullName evidence="8">Zn(2)-C6 fungal-type domain-containing protein</fullName>
    </recommendedName>
</protein>
<evidence type="ECO:0000313" key="10">
    <source>
        <dbReference type="Proteomes" id="UP000307173"/>
    </source>
</evidence>
<dbReference type="GO" id="GO:0003677">
    <property type="term" value="F:DNA binding"/>
    <property type="evidence" value="ECO:0007669"/>
    <property type="project" value="UniProtKB-KW"/>
</dbReference>
<keyword evidence="6" id="KW-0539">Nucleus</keyword>
<keyword evidence="4" id="KW-0238">DNA-binding</keyword>
<feature type="region of interest" description="Disordered" evidence="7">
    <location>
        <begin position="210"/>
        <end position="259"/>
    </location>
</feature>
<dbReference type="PROSITE" id="PS00463">
    <property type="entry name" value="ZN2_CY6_FUNGAL_1"/>
    <property type="match status" value="1"/>
</dbReference>
<comment type="subcellular location">
    <subcellularLocation>
        <location evidence="1">Nucleus</location>
    </subcellularLocation>
</comment>
<dbReference type="GO" id="GO:0005634">
    <property type="term" value="C:nucleus"/>
    <property type="evidence" value="ECO:0007669"/>
    <property type="project" value="UniProtKB-SubCell"/>
</dbReference>
<evidence type="ECO:0000256" key="6">
    <source>
        <dbReference type="ARBA" id="ARBA00023242"/>
    </source>
</evidence>
<feature type="compositionally biased region" description="Polar residues" evidence="7">
    <location>
        <begin position="138"/>
        <end position="156"/>
    </location>
</feature>